<dbReference type="RefSeq" id="WP_368641705.1">
    <property type="nucleotide sequence ID" value="NZ_CP158253.1"/>
</dbReference>
<evidence type="ECO:0000313" key="12">
    <source>
        <dbReference type="EMBL" id="XDJ83320.1"/>
    </source>
</evidence>
<dbReference type="EMBL" id="CP158259">
    <property type="protein sequence ID" value="XDJ61101.1"/>
    <property type="molecule type" value="Genomic_DNA"/>
</dbReference>
<protein>
    <submittedName>
        <fullName evidence="1">Uncharacterized protein</fullName>
    </submittedName>
</protein>
<evidence type="ECO:0000313" key="8">
    <source>
        <dbReference type="EMBL" id="XDJ67407.1"/>
    </source>
</evidence>
<dbReference type="EMBL" id="CP158269">
    <property type="protein sequence ID" value="XDJ88889.1"/>
    <property type="molecule type" value="Genomic_DNA"/>
</dbReference>
<evidence type="ECO:0000313" key="7">
    <source>
        <dbReference type="EMBL" id="XDJ64283.1"/>
    </source>
</evidence>
<evidence type="ECO:0000313" key="1">
    <source>
        <dbReference type="EMBL" id="XDJ45311.1"/>
    </source>
</evidence>
<evidence type="ECO:0000313" key="17">
    <source>
        <dbReference type="EMBL" id="XDJ97198.1"/>
    </source>
</evidence>
<evidence type="ECO:0000313" key="9">
    <source>
        <dbReference type="EMBL" id="XDJ70718.1"/>
    </source>
</evidence>
<dbReference type="EMBL" id="CP158256">
    <property type="protein sequence ID" value="XDJ52841.1"/>
    <property type="molecule type" value="Genomic_DNA"/>
</dbReference>
<dbReference type="EMBL" id="CP158271">
    <property type="protein sequence ID" value="XDJ93496.1"/>
    <property type="molecule type" value="Genomic_DNA"/>
</dbReference>
<evidence type="ECO:0000313" key="13">
    <source>
        <dbReference type="EMBL" id="XDJ85060.1"/>
    </source>
</evidence>
<accession>A0AB39CT20</accession>
<evidence type="ECO:0000313" key="4">
    <source>
        <dbReference type="EMBL" id="XDJ55465.1"/>
    </source>
</evidence>
<evidence type="ECO:0000313" key="5">
    <source>
        <dbReference type="EMBL" id="XDJ58205.1"/>
    </source>
</evidence>
<evidence type="ECO:0000313" key="3">
    <source>
        <dbReference type="EMBL" id="XDJ52841.1"/>
    </source>
</evidence>
<dbReference type="EMBL" id="CP158258">
    <property type="protein sequence ID" value="XDJ58205.1"/>
    <property type="molecule type" value="Genomic_DNA"/>
</dbReference>
<evidence type="ECO:0000313" key="16">
    <source>
        <dbReference type="EMBL" id="XDJ93496.1"/>
    </source>
</evidence>
<dbReference type="EMBL" id="CP158253">
    <property type="protein sequence ID" value="XDJ45311.1"/>
    <property type="molecule type" value="Genomic_DNA"/>
</dbReference>
<dbReference type="GeneID" id="93068494"/>
<dbReference type="EMBL" id="CP158266">
    <property type="protein sequence ID" value="XDJ83320.1"/>
    <property type="molecule type" value="Genomic_DNA"/>
</dbReference>
<dbReference type="KEGG" id="cgin:ABRZ00_13130"/>
<dbReference type="EMBL" id="CP158255">
    <property type="protein sequence ID" value="XDJ50596.1"/>
    <property type="molecule type" value="Genomic_DNA"/>
</dbReference>
<gene>
    <name evidence="5" type="ORF">ABRY90_13240</name>
    <name evidence="8" type="ORF">ABRY91_05095</name>
    <name evidence="6" type="ORF">ABRY92_00285</name>
    <name evidence="16" type="ORF">ABRY95_00220</name>
    <name evidence="12" type="ORF">ABRY96_03600</name>
    <name evidence="10" type="ORF">ABRY97_04910</name>
    <name evidence="14" type="ORF">ABRY98_04800</name>
    <name evidence="4" type="ORF">ABRZ00_13130</name>
    <name evidence="3" type="ORF">ABRZ01_13120</name>
    <name evidence="1" type="ORF">ABRZ02_03225</name>
    <name evidence="7" type="ORF">ABRZ03_02725</name>
    <name evidence="17" type="ORF">ABRZ05_05690</name>
    <name evidence="9" type="ORF">ABRZ06_07030</name>
    <name evidence="13" type="ORF">ABRZ08_12805</name>
    <name evidence="2" type="ORF">ABRZ09_01615</name>
    <name evidence="11" type="ORF">ABRZ10_07395</name>
    <name evidence="18" type="ORF">ABRZ11_05345</name>
    <name evidence="15" type="ORF">ABRZ12_11440</name>
</gene>
<dbReference type="EMBL" id="CP158272">
    <property type="protein sequence ID" value="XDJ99844.1"/>
    <property type="molecule type" value="Genomic_DNA"/>
</dbReference>
<dbReference type="EMBL" id="CP158260">
    <property type="protein sequence ID" value="XDJ64283.1"/>
    <property type="molecule type" value="Genomic_DNA"/>
</dbReference>
<evidence type="ECO:0000313" key="2">
    <source>
        <dbReference type="EMBL" id="XDJ50596.1"/>
    </source>
</evidence>
<sequence>MSEALDRIKESRLSKKHRARAANVVGQFLAIRDGLKAAEAEGGKIDDLDEVAAQLTVAAFKPAKR</sequence>
<evidence type="ECO:0000313" key="14">
    <source>
        <dbReference type="EMBL" id="XDJ88889.1"/>
    </source>
</evidence>
<evidence type="ECO:0000313" key="11">
    <source>
        <dbReference type="EMBL" id="XDJ76023.1"/>
    </source>
</evidence>
<dbReference type="EMBL" id="CP158257">
    <property type="protein sequence ID" value="XDJ55465.1"/>
    <property type="molecule type" value="Genomic_DNA"/>
</dbReference>
<dbReference type="EMBL" id="CP158261">
    <property type="protein sequence ID" value="XDJ67407.1"/>
    <property type="molecule type" value="Genomic_DNA"/>
</dbReference>
<dbReference type="EMBL" id="CP158263">
    <property type="protein sequence ID" value="XDJ70718.1"/>
    <property type="molecule type" value="Genomic_DNA"/>
</dbReference>
<dbReference type="EMBL" id="CP158270">
    <property type="protein sequence ID" value="XDJ90264.1"/>
    <property type="molecule type" value="Genomic_DNA"/>
</dbReference>
<dbReference type="EMBL" id="CP158265">
    <property type="protein sequence ID" value="XDJ76023.1"/>
    <property type="molecule type" value="Genomic_DNA"/>
</dbReference>
<dbReference type="EMBL" id="CP158268">
    <property type="protein sequence ID" value="XDJ85060.1"/>
    <property type="molecule type" value="Genomic_DNA"/>
</dbReference>
<reference evidence="1" key="1">
    <citation type="submission" date="2024-05" db="EMBL/GenBank/DDBJ databases">
        <authorList>
            <person name="Luo Y.-C."/>
            <person name="Nicholds J."/>
            <person name="Mortimer T."/>
            <person name="Maboni G."/>
        </authorList>
    </citation>
    <scope>NUCLEOTIDE SEQUENCE</scope>
    <source>
        <strain evidence="17">124370</strain>
        <strain evidence="18">124566</strain>
        <strain evidence="16">124953</strain>
        <strain evidence="15">130308</strain>
        <strain evidence="14">130416</strain>
        <strain evidence="13">140124</strain>
        <strain evidence="12">143751</strain>
        <strain evidence="11">143769</strain>
        <strain evidence="10">143811</strain>
        <strain evidence="9">143936</strain>
        <strain evidence="8">145849</strain>
        <strain evidence="7">145850</strain>
        <strain evidence="6">145852</strain>
        <strain evidence="5">148131</strain>
        <strain evidence="4">150221</strain>
        <strain evidence="3">150964</strain>
        <strain evidence="2">151108</strain>
        <strain evidence="1">153271</strain>
    </source>
</reference>
<evidence type="ECO:0000313" key="15">
    <source>
        <dbReference type="EMBL" id="XDJ90264.1"/>
    </source>
</evidence>
<evidence type="ECO:0000313" key="10">
    <source>
        <dbReference type="EMBL" id="XDJ75494.1"/>
    </source>
</evidence>
<organism evidence="1">
    <name type="scientific">Castellaniella ginsengisoli</name>
    <dbReference type="NCBI Taxonomy" id="546114"/>
    <lineage>
        <taxon>Bacteria</taxon>
        <taxon>Pseudomonadati</taxon>
        <taxon>Pseudomonadota</taxon>
        <taxon>Betaproteobacteria</taxon>
        <taxon>Burkholderiales</taxon>
        <taxon>Alcaligenaceae</taxon>
        <taxon>Castellaniella</taxon>
    </lineage>
</organism>
<evidence type="ECO:0000313" key="18">
    <source>
        <dbReference type="EMBL" id="XDJ99844.1"/>
    </source>
</evidence>
<dbReference type="EMBL" id="CP158273">
    <property type="protein sequence ID" value="XDJ97198.1"/>
    <property type="molecule type" value="Genomic_DNA"/>
</dbReference>
<evidence type="ECO:0000313" key="6">
    <source>
        <dbReference type="EMBL" id="XDJ61101.1"/>
    </source>
</evidence>
<dbReference type="AlphaFoldDB" id="A0AB39CT20"/>
<dbReference type="EMBL" id="CP158264">
    <property type="protein sequence ID" value="XDJ75494.1"/>
    <property type="molecule type" value="Genomic_DNA"/>
</dbReference>
<name>A0AB39CT20_9BURK</name>
<proteinExistence type="predicted"/>